<dbReference type="Pfam" id="PF06506">
    <property type="entry name" value="PrpR_N"/>
    <property type="match status" value="1"/>
</dbReference>
<dbReference type="InterPro" id="IPR027417">
    <property type="entry name" value="P-loop_NTPase"/>
</dbReference>
<dbReference type="GO" id="GO:0000156">
    <property type="term" value="F:phosphorelay response regulator activity"/>
    <property type="evidence" value="ECO:0007669"/>
    <property type="project" value="InterPro"/>
</dbReference>
<dbReference type="Gene3D" id="1.10.10.60">
    <property type="entry name" value="Homeodomain-like"/>
    <property type="match status" value="1"/>
</dbReference>
<evidence type="ECO:0000256" key="4">
    <source>
        <dbReference type="ARBA" id="ARBA00023163"/>
    </source>
</evidence>
<dbReference type="PRINTS" id="PR01590">
    <property type="entry name" value="HTHFIS"/>
</dbReference>
<comment type="caution">
    <text evidence="6">The sequence shown here is derived from an EMBL/GenBank/DDBJ whole genome shotgun (WGS) entry which is preliminary data.</text>
</comment>
<dbReference type="InterPro" id="IPR002197">
    <property type="entry name" value="HTH_Fis"/>
</dbReference>
<evidence type="ECO:0000256" key="1">
    <source>
        <dbReference type="ARBA" id="ARBA00022741"/>
    </source>
</evidence>
<dbReference type="Gene3D" id="3.40.50.300">
    <property type="entry name" value="P-loop containing nucleotide triphosphate hydrolases"/>
    <property type="match status" value="1"/>
</dbReference>
<dbReference type="GO" id="GO:0005524">
    <property type="term" value="F:ATP binding"/>
    <property type="evidence" value="ECO:0007669"/>
    <property type="project" value="UniProtKB-KW"/>
</dbReference>
<gene>
    <name evidence="6" type="ORF">FB550_103317</name>
</gene>
<dbReference type="SUPFAM" id="SSF159800">
    <property type="entry name" value="PrpR receptor domain-like"/>
    <property type="match status" value="1"/>
</dbReference>
<dbReference type="PANTHER" id="PTHR32071:SF121">
    <property type="entry name" value="SIGMA L-DEPENDENT TRANSCRIPTIONAL REGULATOR YQIR-RELATED"/>
    <property type="match status" value="1"/>
</dbReference>
<keyword evidence="1" id="KW-0547">Nucleotide-binding</keyword>
<name>A0A561DP41_9BACI</name>
<dbReference type="Gene3D" id="1.10.8.60">
    <property type="match status" value="1"/>
</dbReference>
<dbReference type="GO" id="GO:0043565">
    <property type="term" value="F:sequence-specific DNA binding"/>
    <property type="evidence" value="ECO:0007669"/>
    <property type="project" value="InterPro"/>
</dbReference>
<dbReference type="PROSITE" id="PS50045">
    <property type="entry name" value="SIGMA54_INTERACT_4"/>
    <property type="match status" value="1"/>
</dbReference>
<dbReference type="Gene3D" id="3.40.50.10660">
    <property type="entry name" value="PrpR receptor domain-like"/>
    <property type="match status" value="1"/>
</dbReference>
<proteinExistence type="predicted"/>
<keyword evidence="2" id="KW-0067">ATP-binding</keyword>
<dbReference type="InterPro" id="IPR010524">
    <property type="entry name" value="Sig_transdc_resp-reg_PrpR_N"/>
</dbReference>
<dbReference type="EMBL" id="VIVN01000003">
    <property type="protein sequence ID" value="TWE05141.1"/>
    <property type="molecule type" value="Genomic_DNA"/>
</dbReference>
<keyword evidence="7" id="KW-1185">Reference proteome</keyword>
<evidence type="ECO:0000259" key="5">
    <source>
        <dbReference type="PROSITE" id="PS50045"/>
    </source>
</evidence>
<dbReference type="InterPro" id="IPR009057">
    <property type="entry name" value="Homeodomain-like_sf"/>
</dbReference>
<accession>A0A561DP41</accession>
<reference evidence="6 7" key="1">
    <citation type="submission" date="2019-06" db="EMBL/GenBank/DDBJ databases">
        <title>Sorghum-associated microbial communities from plants grown in Nebraska, USA.</title>
        <authorList>
            <person name="Schachtman D."/>
        </authorList>
    </citation>
    <scope>NUCLEOTIDE SEQUENCE [LARGE SCALE GENOMIC DNA]</scope>
    <source>
        <strain evidence="6 7">2482</strain>
    </source>
</reference>
<evidence type="ECO:0000313" key="6">
    <source>
        <dbReference type="EMBL" id="TWE05141.1"/>
    </source>
</evidence>
<protein>
    <submittedName>
        <fullName evidence="6">Transcriptional regulator with PAS, ATPase and Fis domain</fullName>
    </submittedName>
</protein>
<dbReference type="SUPFAM" id="SSF52540">
    <property type="entry name" value="P-loop containing nucleoside triphosphate hydrolases"/>
    <property type="match status" value="1"/>
</dbReference>
<sequence>MKIKALFVAPYAAMKNLIEECRYEENEIDLDIKIGNLQEGVVLAKKAEAQGYDVIISRGGTAKLIGEAVGIPVIDVHVSGYDMLRVFTLANDLPRKKAIVGFPTITLGAKAIIDLLDIPIDIFTIDDESETEPLLSRLKQEGYQLIIGDVVTFETASRLGLLGILLQSGREAIFDSFKEAKMVARWMLNNKLEIERLKALLHVTAKDFMLLSHNGDIVYEQWTTFHSRPIKEIPLILDTNQDDASGKEIIYIKDNNGETLKLIKTKITTTESLYLFCQFSHLKINSASEESMKVNVLASPLIIHQSEAMNTCLAMIDRCLFHTRFILHGKRGTEKELIAQYIHYHKTHGNGLFASIKALDLLDMSLEKVDKDIKTIYIHSIDLLDDGLRDELWRKIGSIKGRGITIILGMIELQHSWEMFNDDIIRIYIPSLAERKEDLRELVTSFILHFNQTLGTSAIKMKEDGLALLAKYDWPGNVGELKALLKDAVLTEKGYVIEKELIESLLNQKGSVDAGISSYFLMGTLEDIEKKIIEKVLEEEDYNQTKAAKRLNINRSTLWRKLKG</sequence>
<evidence type="ECO:0000313" key="7">
    <source>
        <dbReference type="Proteomes" id="UP000319671"/>
    </source>
</evidence>
<dbReference type="AlphaFoldDB" id="A0A561DP41"/>
<dbReference type="GO" id="GO:0006355">
    <property type="term" value="P:regulation of DNA-templated transcription"/>
    <property type="evidence" value="ECO:0007669"/>
    <property type="project" value="InterPro"/>
</dbReference>
<dbReference type="PANTHER" id="PTHR32071">
    <property type="entry name" value="TRANSCRIPTIONAL REGULATORY PROTEIN"/>
    <property type="match status" value="1"/>
</dbReference>
<keyword evidence="4" id="KW-0804">Transcription</keyword>
<dbReference type="Pfam" id="PF25601">
    <property type="entry name" value="AAA_lid_14"/>
    <property type="match status" value="1"/>
</dbReference>
<dbReference type="InterPro" id="IPR002078">
    <property type="entry name" value="Sigma_54_int"/>
</dbReference>
<dbReference type="SUPFAM" id="SSF46689">
    <property type="entry name" value="Homeodomain-like"/>
    <property type="match status" value="1"/>
</dbReference>
<organism evidence="6 7">
    <name type="scientific">Neobacillus bataviensis</name>
    <dbReference type="NCBI Taxonomy" id="220685"/>
    <lineage>
        <taxon>Bacteria</taxon>
        <taxon>Bacillati</taxon>
        <taxon>Bacillota</taxon>
        <taxon>Bacilli</taxon>
        <taxon>Bacillales</taxon>
        <taxon>Bacillaceae</taxon>
        <taxon>Neobacillus</taxon>
    </lineage>
</organism>
<dbReference type="Gene3D" id="3.40.50.2300">
    <property type="match status" value="1"/>
</dbReference>
<dbReference type="InterPro" id="IPR058031">
    <property type="entry name" value="AAA_lid_NorR"/>
</dbReference>
<evidence type="ECO:0000256" key="3">
    <source>
        <dbReference type="ARBA" id="ARBA00023015"/>
    </source>
</evidence>
<keyword evidence="3" id="KW-0805">Transcription regulation</keyword>
<evidence type="ECO:0000256" key="2">
    <source>
        <dbReference type="ARBA" id="ARBA00022840"/>
    </source>
</evidence>
<dbReference type="Pfam" id="PF02954">
    <property type="entry name" value="HTH_8"/>
    <property type="match status" value="1"/>
</dbReference>
<dbReference type="RefSeq" id="WP_144563721.1">
    <property type="nucleotide sequence ID" value="NZ_VIVN01000003.1"/>
</dbReference>
<feature type="domain" description="Sigma-54 factor interaction" evidence="5">
    <location>
        <begin position="423"/>
        <end position="490"/>
    </location>
</feature>
<dbReference type="Proteomes" id="UP000319671">
    <property type="component" value="Unassembled WGS sequence"/>
</dbReference>